<comment type="caution">
    <text evidence="2">The sequence shown here is derived from an EMBL/GenBank/DDBJ whole genome shotgun (WGS) entry which is preliminary data.</text>
</comment>
<dbReference type="AlphaFoldDB" id="A0A0W0VWL3"/>
<dbReference type="EMBL" id="LNYL01000050">
    <property type="protein sequence ID" value="KTD24619.1"/>
    <property type="molecule type" value="Genomic_DNA"/>
</dbReference>
<sequence>MRNFKAGLFLGTFLCTGLLFASCPQVGNYTLRSHDPNNNNCSYASNKTVKLSLNSPKPPTANCPRFILTDPNYHLLQCGHEIRTMKCVCNITHN</sequence>
<dbReference type="PROSITE" id="PS51257">
    <property type="entry name" value="PROKAR_LIPOPROTEIN"/>
    <property type="match status" value="1"/>
</dbReference>
<feature type="chain" id="PRO_5006915139" evidence="1">
    <location>
        <begin position="22"/>
        <end position="94"/>
    </location>
</feature>
<evidence type="ECO:0000313" key="3">
    <source>
        <dbReference type="Proteomes" id="UP000054908"/>
    </source>
</evidence>
<dbReference type="PATRIC" id="fig|466.6.peg.2890"/>
<keyword evidence="3" id="KW-1185">Reference proteome</keyword>
<organism evidence="2 3">
    <name type="scientific">Legionella maceachernii</name>
    <dbReference type="NCBI Taxonomy" id="466"/>
    <lineage>
        <taxon>Bacteria</taxon>
        <taxon>Pseudomonadati</taxon>
        <taxon>Pseudomonadota</taxon>
        <taxon>Gammaproteobacteria</taxon>
        <taxon>Legionellales</taxon>
        <taxon>Legionellaceae</taxon>
        <taxon>Legionella</taxon>
    </lineage>
</organism>
<dbReference type="OrthoDB" id="9912577at2"/>
<evidence type="ECO:0000256" key="1">
    <source>
        <dbReference type="SAM" id="SignalP"/>
    </source>
</evidence>
<accession>A0A0W0VWL3</accession>
<dbReference type="RefSeq" id="WP_133140934.1">
    <property type="nucleotide sequence ID" value="NZ_CAAAIB010000001.1"/>
</dbReference>
<evidence type="ECO:0000313" key="2">
    <source>
        <dbReference type="EMBL" id="KTD24619.1"/>
    </source>
</evidence>
<feature type="signal peptide" evidence="1">
    <location>
        <begin position="1"/>
        <end position="21"/>
    </location>
</feature>
<dbReference type="Proteomes" id="UP000054908">
    <property type="component" value="Unassembled WGS sequence"/>
</dbReference>
<proteinExistence type="predicted"/>
<name>A0A0W0VWL3_9GAMM</name>
<reference evidence="2 3" key="1">
    <citation type="submission" date="2015-11" db="EMBL/GenBank/DDBJ databases">
        <title>Genomic analysis of 38 Legionella species identifies large and diverse effector repertoires.</title>
        <authorList>
            <person name="Burstein D."/>
            <person name="Amaro F."/>
            <person name="Zusman T."/>
            <person name="Lifshitz Z."/>
            <person name="Cohen O."/>
            <person name="Gilbert J.A."/>
            <person name="Pupko T."/>
            <person name="Shuman H.A."/>
            <person name="Segal G."/>
        </authorList>
    </citation>
    <scope>NUCLEOTIDE SEQUENCE [LARGE SCALE GENOMIC DNA]</scope>
    <source>
        <strain evidence="2 3">PX-1-G2-E2</strain>
    </source>
</reference>
<keyword evidence="1" id="KW-0732">Signal</keyword>
<gene>
    <name evidence="2" type="ORF">Lmac_2706</name>
</gene>
<protein>
    <submittedName>
        <fullName evidence="2">Uncharacterized protein</fullName>
    </submittedName>
</protein>